<reference evidence="2" key="1">
    <citation type="submission" date="2021-04" db="EMBL/GenBank/DDBJ databases">
        <authorList>
            <person name="Rodrigo-Torres L."/>
            <person name="Arahal R. D."/>
            <person name="Lucena T."/>
        </authorList>
    </citation>
    <scope>NUCLEOTIDE SEQUENCE</scope>
    <source>
        <strain evidence="2">AS29M-1</strain>
    </source>
</reference>
<keyword evidence="1" id="KW-0472">Membrane</keyword>
<dbReference type="RefSeq" id="WP_258543107.1">
    <property type="nucleotide sequence ID" value="NZ_OU015584.1"/>
</dbReference>
<dbReference type="Proteomes" id="UP000683507">
    <property type="component" value="Chromosome"/>
</dbReference>
<name>A0A916JQ84_9FLAO</name>
<protein>
    <submittedName>
        <fullName evidence="2">Uncharacterized protein</fullName>
    </submittedName>
</protein>
<keyword evidence="1" id="KW-0812">Transmembrane</keyword>
<evidence type="ECO:0000313" key="2">
    <source>
        <dbReference type="EMBL" id="CAG5085852.1"/>
    </source>
</evidence>
<organism evidence="2 3">
    <name type="scientific">Parvicella tangerina</name>
    <dbReference type="NCBI Taxonomy" id="2829795"/>
    <lineage>
        <taxon>Bacteria</taxon>
        <taxon>Pseudomonadati</taxon>
        <taxon>Bacteroidota</taxon>
        <taxon>Flavobacteriia</taxon>
        <taxon>Flavobacteriales</taxon>
        <taxon>Parvicellaceae</taxon>
        <taxon>Parvicella</taxon>
    </lineage>
</organism>
<keyword evidence="1" id="KW-1133">Transmembrane helix</keyword>
<accession>A0A916JQ84</accession>
<evidence type="ECO:0000313" key="3">
    <source>
        <dbReference type="Proteomes" id="UP000683507"/>
    </source>
</evidence>
<feature type="transmembrane region" description="Helical" evidence="1">
    <location>
        <begin position="7"/>
        <end position="25"/>
    </location>
</feature>
<dbReference type="KEGG" id="ptan:CRYO30217_02909"/>
<proteinExistence type="predicted"/>
<sequence length="59" mass="6596">MKRGKKLLIALGVVVTLVGAAFLYFHDDADLDAIEEEQQADIDEVVPEKFDELNASFEE</sequence>
<gene>
    <name evidence="2" type="ORF">CRYO30217_02909</name>
</gene>
<dbReference type="AlphaFoldDB" id="A0A916JQ84"/>
<evidence type="ECO:0000256" key="1">
    <source>
        <dbReference type="SAM" id="Phobius"/>
    </source>
</evidence>
<dbReference type="EMBL" id="OU015584">
    <property type="protein sequence ID" value="CAG5085852.1"/>
    <property type="molecule type" value="Genomic_DNA"/>
</dbReference>
<keyword evidence="3" id="KW-1185">Reference proteome</keyword>